<dbReference type="AlphaFoldDB" id="A0ABD1N960"/>
<reference evidence="5 6" key="1">
    <citation type="submission" date="2024-08" db="EMBL/GenBank/DDBJ databases">
        <title>Insights into the chromosomal genome structure of Flemingia macrophylla.</title>
        <authorList>
            <person name="Ding Y."/>
            <person name="Zhao Y."/>
            <person name="Bi W."/>
            <person name="Wu M."/>
            <person name="Zhao G."/>
            <person name="Gong Y."/>
            <person name="Li W."/>
            <person name="Zhang P."/>
        </authorList>
    </citation>
    <scope>NUCLEOTIDE SEQUENCE [LARGE SCALE GENOMIC DNA]</scope>
    <source>
        <strain evidence="5">DYQJB</strain>
        <tissue evidence="5">Leaf</tissue>
    </source>
</reference>
<dbReference type="CDD" id="cd06849">
    <property type="entry name" value="lipoyl_domain"/>
    <property type="match status" value="1"/>
</dbReference>
<organism evidence="5 6">
    <name type="scientific">Flemingia macrophylla</name>
    <dbReference type="NCBI Taxonomy" id="520843"/>
    <lineage>
        <taxon>Eukaryota</taxon>
        <taxon>Viridiplantae</taxon>
        <taxon>Streptophyta</taxon>
        <taxon>Embryophyta</taxon>
        <taxon>Tracheophyta</taxon>
        <taxon>Spermatophyta</taxon>
        <taxon>Magnoliopsida</taxon>
        <taxon>eudicotyledons</taxon>
        <taxon>Gunneridae</taxon>
        <taxon>Pentapetalae</taxon>
        <taxon>rosids</taxon>
        <taxon>fabids</taxon>
        <taxon>Fabales</taxon>
        <taxon>Fabaceae</taxon>
        <taxon>Papilionoideae</taxon>
        <taxon>50 kb inversion clade</taxon>
        <taxon>NPAAA clade</taxon>
        <taxon>indigoferoid/millettioid clade</taxon>
        <taxon>Phaseoleae</taxon>
        <taxon>Flemingia</taxon>
    </lineage>
</organism>
<keyword evidence="1" id="KW-0450">Lipoyl</keyword>
<name>A0ABD1N960_9FABA</name>
<dbReference type="PANTHER" id="PTHR23151:SF83">
    <property type="entry name" value="DIHYDROLIPOYLLYSINE-RESIDUE ACETYLTRANSFERASE COMPONENT 4 OF PYRUVATE DEHYDROGENASE COMPLEX, CHLOROPLASTIC"/>
    <property type="match status" value="1"/>
</dbReference>
<dbReference type="Gene3D" id="2.40.50.100">
    <property type="match status" value="1"/>
</dbReference>
<proteinExistence type="predicted"/>
<keyword evidence="2" id="KW-0809">Transit peptide</keyword>
<dbReference type="SUPFAM" id="SSF51230">
    <property type="entry name" value="Single hybrid motif"/>
    <property type="match status" value="1"/>
</dbReference>
<protein>
    <recommendedName>
        <fullName evidence="4">Lipoyl-binding domain-containing protein</fullName>
    </recommendedName>
</protein>
<dbReference type="PANTHER" id="PTHR23151">
    <property type="entry name" value="DIHYDROLIPOAMIDE ACETYL/SUCCINYL-TRANSFERASE-RELATED"/>
    <property type="match status" value="1"/>
</dbReference>
<dbReference type="PROSITE" id="PS00189">
    <property type="entry name" value="LIPOYL"/>
    <property type="match status" value="1"/>
</dbReference>
<gene>
    <name evidence="5" type="ORF">Fmac_005921</name>
</gene>
<evidence type="ECO:0000259" key="4">
    <source>
        <dbReference type="PROSITE" id="PS50968"/>
    </source>
</evidence>
<keyword evidence="6" id="KW-1185">Reference proteome</keyword>
<dbReference type="Proteomes" id="UP001603857">
    <property type="component" value="Unassembled WGS sequence"/>
</dbReference>
<accession>A0ABD1N960</accession>
<dbReference type="EMBL" id="JBGMDY010000002">
    <property type="protein sequence ID" value="KAL2344636.1"/>
    <property type="molecule type" value="Genomic_DNA"/>
</dbReference>
<evidence type="ECO:0000256" key="1">
    <source>
        <dbReference type="ARBA" id="ARBA00022823"/>
    </source>
</evidence>
<dbReference type="Pfam" id="PF00364">
    <property type="entry name" value="Biotin_lipoyl"/>
    <property type="match status" value="1"/>
</dbReference>
<comment type="caution">
    <text evidence="5">The sequence shown here is derived from an EMBL/GenBank/DDBJ whole genome shotgun (WGS) entry which is preliminary data.</text>
</comment>
<feature type="signal peptide" evidence="3">
    <location>
        <begin position="1"/>
        <end position="32"/>
    </location>
</feature>
<evidence type="ECO:0000313" key="6">
    <source>
        <dbReference type="Proteomes" id="UP001603857"/>
    </source>
</evidence>
<evidence type="ECO:0000256" key="3">
    <source>
        <dbReference type="SAM" id="SignalP"/>
    </source>
</evidence>
<keyword evidence="3" id="KW-0732">Signal</keyword>
<dbReference type="InterPro" id="IPR000089">
    <property type="entry name" value="Biotin_lipoyl"/>
</dbReference>
<evidence type="ECO:0000256" key="2">
    <source>
        <dbReference type="ARBA" id="ARBA00022946"/>
    </source>
</evidence>
<sequence length="180" mass="20063">MSPLHHIPSPPSLFLLWLEIFMLVLRSTMIEGKMVSWIKSEGDTLSKGDHVFVVESDKADMDVETFYDGILVAIVVANGETTRVGALIGLLVDSPEEFAKAKASKSAPSPTAASTRQLLLRHQQSLFLTLQQRLCPRLRRRSWPSSTRWTLRSVSGNWETRVLSKELCKLSVEGVGREGT</sequence>
<dbReference type="InterPro" id="IPR003016">
    <property type="entry name" value="2-oxoA_DH_lipoyl-BS"/>
</dbReference>
<feature type="chain" id="PRO_5044802946" description="Lipoyl-binding domain-containing protein" evidence="3">
    <location>
        <begin position="33"/>
        <end position="180"/>
    </location>
</feature>
<dbReference type="InterPro" id="IPR045257">
    <property type="entry name" value="E2/Pdx1"/>
</dbReference>
<dbReference type="InterPro" id="IPR011053">
    <property type="entry name" value="Single_hybrid_motif"/>
</dbReference>
<feature type="domain" description="Lipoyl-binding" evidence="4">
    <location>
        <begin position="17"/>
        <end position="92"/>
    </location>
</feature>
<evidence type="ECO:0000313" key="5">
    <source>
        <dbReference type="EMBL" id="KAL2344636.1"/>
    </source>
</evidence>
<dbReference type="PROSITE" id="PS50968">
    <property type="entry name" value="BIOTINYL_LIPOYL"/>
    <property type="match status" value="1"/>
</dbReference>